<evidence type="ECO:0000256" key="1">
    <source>
        <dbReference type="SAM" id="MobiDB-lite"/>
    </source>
</evidence>
<proteinExistence type="predicted"/>
<name>A0A653DPJ1_CALMS</name>
<accession>A0A653DPJ1</accession>
<gene>
    <name evidence="2" type="ORF">CALMAC_LOCUS19207</name>
</gene>
<reference evidence="2 3" key="1">
    <citation type="submission" date="2019-01" db="EMBL/GenBank/DDBJ databases">
        <authorList>
            <person name="Sayadi A."/>
        </authorList>
    </citation>
    <scope>NUCLEOTIDE SEQUENCE [LARGE SCALE GENOMIC DNA]</scope>
</reference>
<feature type="region of interest" description="Disordered" evidence="1">
    <location>
        <begin position="21"/>
        <end position="67"/>
    </location>
</feature>
<feature type="compositionally biased region" description="Low complexity" evidence="1">
    <location>
        <begin position="31"/>
        <end position="42"/>
    </location>
</feature>
<protein>
    <submittedName>
        <fullName evidence="2">Uncharacterized protein</fullName>
    </submittedName>
</protein>
<sequence>MDLKYTMPTALHAPQPQYFRVPNAVSGSPKSSVASANGGSSAKPPPRTTTAHSVPGPGPGATPGQYSHSFAAALRNLAQQTVPGVVEHSSIAGAASGQGSDIRRDIG</sequence>
<dbReference type="EMBL" id="CAACVG010013493">
    <property type="protein sequence ID" value="VEN61935.1"/>
    <property type="molecule type" value="Genomic_DNA"/>
</dbReference>
<dbReference type="OrthoDB" id="8744624at2759"/>
<evidence type="ECO:0000313" key="3">
    <source>
        <dbReference type="Proteomes" id="UP000410492"/>
    </source>
</evidence>
<keyword evidence="3" id="KW-1185">Reference proteome</keyword>
<evidence type="ECO:0000313" key="2">
    <source>
        <dbReference type="EMBL" id="VEN61935.1"/>
    </source>
</evidence>
<dbReference type="Proteomes" id="UP000410492">
    <property type="component" value="Unassembled WGS sequence"/>
</dbReference>
<organism evidence="2 3">
    <name type="scientific">Callosobruchus maculatus</name>
    <name type="common">Southern cowpea weevil</name>
    <name type="synonym">Pulse bruchid</name>
    <dbReference type="NCBI Taxonomy" id="64391"/>
    <lineage>
        <taxon>Eukaryota</taxon>
        <taxon>Metazoa</taxon>
        <taxon>Ecdysozoa</taxon>
        <taxon>Arthropoda</taxon>
        <taxon>Hexapoda</taxon>
        <taxon>Insecta</taxon>
        <taxon>Pterygota</taxon>
        <taxon>Neoptera</taxon>
        <taxon>Endopterygota</taxon>
        <taxon>Coleoptera</taxon>
        <taxon>Polyphaga</taxon>
        <taxon>Cucujiformia</taxon>
        <taxon>Chrysomeloidea</taxon>
        <taxon>Chrysomelidae</taxon>
        <taxon>Bruchinae</taxon>
        <taxon>Bruchini</taxon>
        <taxon>Callosobruchus</taxon>
    </lineage>
</organism>
<dbReference type="AlphaFoldDB" id="A0A653DPJ1"/>